<dbReference type="InterPro" id="IPR003599">
    <property type="entry name" value="Ig_sub"/>
</dbReference>
<dbReference type="SUPFAM" id="SSF48726">
    <property type="entry name" value="Immunoglobulin"/>
    <property type="match status" value="2"/>
</dbReference>
<evidence type="ECO:0000256" key="1">
    <source>
        <dbReference type="ARBA" id="ARBA00004370"/>
    </source>
</evidence>
<feature type="domain" description="Immunoglobulin" evidence="4">
    <location>
        <begin position="97"/>
        <end position="183"/>
    </location>
</feature>
<evidence type="ECO:0000259" key="4">
    <source>
        <dbReference type="SMART" id="SM00409"/>
    </source>
</evidence>
<dbReference type="SMART" id="SM00409">
    <property type="entry name" value="IG"/>
    <property type="match status" value="1"/>
</dbReference>
<reference evidence="5" key="1">
    <citation type="submission" date="2025-08" db="UniProtKB">
        <authorList>
            <consortium name="Ensembl"/>
        </authorList>
    </citation>
    <scope>IDENTIFICATION</scope>
</reference>
<dbReference type="GeneTree" id="ENSGT00940000169918"/>
<keyword evidence="3" id="KW-0472">Membrane</keyword>
<dbReference type="AlphaFoldDB" id="A0A3Q2SQ13"/>
<dbReference type="PANTHER" id="PTHR11860:SF118">
    <property type="entry name" value="CMRF35-LIKE MOLECULE 3-RELATED"/>
    <property type="match status" value="1"/>
</dbReference>
<evidence type="ECO:0000313" key="5">
    <source>
        <dbReference type="Ensembl" id="ENSFHEP00000001228.1"/>
    </source>
</evidence>
<dbReference type="Ensembl" id="ENSFHET00000014232.1">
    <property type="protein sequence ID" value="ENSFHEP00000001228.1"/>
    <property type="gene ID" value="ENSFHEG00000001984.1"/>
</dbReference>
<evidence type="ECO:0000313" key="6">
    <source>
        <dbReference type="Proteomes" id="UP000265000"/>
    </source>
</evidence>
<organism evidence="5 6">
    <name type="scientific">Fundulus heteroclitus</name>
    <name type="common">Killifish</name>
    <name type="synonym">Mummichog</name>
    <dbReference type="NCBI Taxonomy" id="8078"/>
    <lineage>
        <taxon>Eukaryota</taxon>
        <taxon>Metazoa</taxon>
        <taxon>Chordata</taxon>
        <taxon>Craniata</taxon>
        <taxon>Vertebrata</taxon>
        <taxon>Euteleostomi</taxon>
        <taxon>Actinopterygii</taxon>
        <taxon>Neopterygii</taxon>
        <taxon>Teleostei</taxon>
        <taxon>Neoteleostei</taxon>
        <taxon>Acanthomorphata</taxon>
        <taxon>Ovalentaria</taxon>
        <taxon>Atherinomorphae</taxon>
        <taxon>Cyprinodontiformes</taxon>
        <taxon>Fundulidae</taxon>
        <taxon>Fundulus</taxon>
    </lineage>
</organism>
<dbReference type="Proteomes" id="UP000265000">
    <property type="component" value="Unplaced"/>
</dbReference>
<comment type="subcellular location">
    <subcellularLocation>
        <location evidence="1">Membrane</location>
    </subcellularLocation>
</comment>
<dbReference type="InterPro" id="IPR013783">
    <property type="entry name" value="Ig-like_fold"/>
</dbReference>
<proteinExistence type="predicted"/>
<dbReference type="InterPro" id="IPR036179">
    <property type="entry name" value="Ig-like_dom_sf"/>
</dbReference>
<dbReference type="PANTHER" id="PTHR11860">
    <property type="entry name" value="POLYMERIC-IMMUNOGLOBULIN RECEPTOR"/>
    <property type="match status" value="1"/>
</dbReference>
<dbReference type="GO" id="GO:0004888">
    <property type="term" value="F:transmembrane signaling receptor activity"/>
    <property type="evidence" value="ECO:0007669"/>
    <property type="project" value="TreeGrafter"/>
</dbReference>
<keyword evidence="6" id="KW-1185">Reference proteome</keyword>
<sequence>DGALTVIPSQYRNHVKYLCEGYYWNHCSCATKTNSQGSGKYSISDDKNQTIFSVTIKHLTVENIYYWCAVEINGESDVRQYFELSVTTGTPSLYVDNQEVTGFIGEDVTISCLYRTSGEMKWCKLGRDCVAGVSGSIDGTTVNINTKETSVFSVTMKGLMPRSSGWYYCDNGNFQVPVHLTIVIKTRDARVHQSECCLSRLDAINWVPLDRKSFDQSV</sequence>
<protein>
    <recommendedName>
        <fullName evidence="4">Immunoglobulin domain-containing protein</fullName>
    </recommendedName>
</protein>
<reference evidence="5" key="2">
    <citation type="submission" date="2025-09" db="UniProtKB">
        <authorList>
            <consortium name="Ensembl"/>
        </authorList>
    </citation>
    <scope>IDENTIFICATION</scope>
</reference>
<dbReference type="STRING" id="8078.ENSFHEP00000001228"/>
<dbReference type="GO" id="GO:0005886">
    <property type="term" value="C:plasma membrane"/>
    <property type="evidence" value="ECO:0007669"/>
    <property type="project" value="TreeGrafter"/>
</dbReference>
<dbReference type="Gene3D" id="2.60.40.10">
    <property type="entry name" value="Immunoglobulins"/>
    <property type="match status" value="2"/>
</dbReference>
<keyword evidence="2" id="KW-0812">Transmembrane</keyword>
<name>A0A3Q2SQ13_FUNHE</name>
<dbReference type="InterPro" id="IPR050671">
    <property type="entry name" value="CD300_family_receptors"/>
</dbReference>
<accession>A0A3Q2SQ13</accession>
<evidence type="ECO:0000256" key="3">
    <source>
        <dbReference type="ARBA" id="ARBA00023136"/>
    </source>
</evidence>
<evidence type="ECO:0000256" key="2">
    <source>
        <dbReference type="ARBA" id="ARBA00022692"/>
    </source>
</evidence>